<dbReference type="HAMAP" id="MF_00170">
    <property type="entry name" value="Rib_5P_isom_A"/>
    <property type="match status" value="1"/>
</dbReference>
<comment type="subunit">
    <text evidence="3">Homodimer.</text>
</comment>
<dbReference type="Gene3D" id="3.30.70.260">
    <property type="match status" value="1"/>
</dbReference>
<dbReference type="Pfam" id="PF06026">
    <property type="entry name" value="Rib_5-P_isom_A"/>
    <property type="match status" value="1"/>
</dbReference>
<dbReference type="STRING" id="1454003.AW10_03471"/>
<dbReference type="CDD" id="cd01398">
    <property type="entry name" value="RPI_A"/>
    <property type="match status" value="1"/>
</dbReference>
<dbReference type="GO" id="GO:0005829">
    <property type="term" value="C:cytosol"/>
    <property type="evidence" value="ECO:0007669"/>
    <property type="project" value="TreeGrafter"/>
</dbReference>
<feature type="active site" description="Proton acceptor" evidence="3">
    <location>
        <position position="105"/>
    </location>
</feature>
<feature type="binding site" evidence="3">
    <location>
        <position position="123"/>
    </location>
    <ligand>
        <name>substrate</name>
    </ligand>
</feature>
<evidence type="ECO:0000256" key="2">
    <source>
        <dbReference type="ARBA" id="ARBA00023235"/>
    </source>
</evidence>
<evidence type="ECO:0000256" key="1">
    <source>
        <dbReference type="ARBA" id="ARBA00001713"/>
    </source>
</evidence>
<dbReference type="NCBIfam" id="NF001924">
    <property type="entry name" value="PRK00702.1"/>
    <property type="match status" value="1"/>
</dbReference>
<comment type="catalytic activity">
    <reaction evidence="1 3">
        <text>aldehydo-D-ribose 5-phosphate = D-ribulose 5-phosphate</text>
        <dbReference type="Rhea" id="RHEA:14657"/>
        <dbReference type="ChEBI" id="CHEBI:58121"/>
        <dbReference type="ChEBI" id="CHEBI:58273"/>
        <dbReference type="EC" id="5.3.1.6"/>
    </reaction>
</comment>
<dbReference type="EC" id="5.3.1.6" evidence="3"/>
<comment type="caution">
    <text evidence="4">The sequence shown here is derived from an EMBL/GenBank/DDBJ whole genome shotgun (WGS) entry which is preliminary data.</text>
</comment>
<gene>
    <name evidence="3 4" type="primary">rpiA</name>
    <name evidence="4" type="ORF">AW10_03471</name>
</gene>
<dbReference type="GO" id="GO:0006014">
    <property type="term" value="P:D-ribose metabolic process"/>
    <property type="evidence" value="ECO:0007669"/>
    <property type="project" value="TreeGrafter"/>
</dbReference>
<feature type="binding site" evidence="3">
    <location>
        <begin position="30"/>
        <end position="33"/>
    </location>
    <ligand>
        <name>substrate</name>
    </ligand>
</feature>
<dbReference type="SUPFAM" id="SSF100950">
    <property type="entry name" value="NagB/RpiA/CoA transferase-like"/>
    <property type="match status" value="1"/>
</dbReference>
<dbReference type="FunFam" id="3.40.50.1360:FF:000001">
    <property type="entry name" value="Ribose-5-phosphate isomerase A"/>
    <property type="match status" value="1"/>
</dbReference>
<accession>A0A011NR82</accession>
<keyword evidence="2 3" id="KW-0413">Isomerase</keyword>
<dbReference type="GO" id="GO:0009052">
    <property type="term" value="P:pentose-phosphate shunt, non-oxidative branch"/>
    <property type="evidence" value="ECO:0007669"/>
    <property type="project" value="UniProtKB-UniRule"/>
</dbReference>
<dbReference type="AlphaFoldDB" id="A0A011NR82"/>
<evidence type="ECO:0000313" key="4">
    <source>
        <dbReference type="EMBL" id="EXI77836.1"/>
    </source>
</evidence>
<dbReference type="Gene3D" id="3.40.50.1360">
    <property type="match status" value="1"/>
</dbReference>
<sequence length="226" mass="23382">MTPTPDELKRAVARAALAYLIDGETVGVGTGSTANCFIDELAGIRHRIRGAVASSEASRQRLEGHGIPVFELDNVNDIPVYVDGADEINAALQMIKGGGGALTREKIVAAVASKFVCIADGSKLVSVLGHFPLPVEVIPMALGHVRRQLAAIGGTPVLREGFVTDNGNLIVDLKGLSIVDATALEARINQIVGVVTNGLFAQRPADVCLLATASGVQTLTADPAGV</sequence>
<reference evidence="4 5" key="1">
    <citation type="submission" date="2014-02" db="EMBL/GenBank/DDBJ databases">
        <title>Expanding our view of genomic diversity in Candidatus Accumulibacter clades.</title>
        <authorList>
            <person name="Skennerton C.T."/>
            <person name="Barr J.J."/>
            <person name="Slater F.R."/>
            <person name="Bond P.L."/>
            <person name="Tyson G.W."/>
        </authorList>
    </citation>
    <scope>NUCLEOTIDE SEQUENCE [LARGE SCALE GENOMIC DNA]</scope>
    <source>
        <strain evidence="5">BA-92</strain>
    </source>
</reference>
<dbReference type="PANTHER" id="PTHR11934:SF0">
    <property type="entry name" value="RIBOSE-5-PHOSPHATE ISOMERASE"/>
    <property type="match status" value="1"/>
</dbReference>
<dbReference type="EMBL" id="JEMX01000088">
    <property type="protein sequence ID" value="EXI77836.1"/>
    <property type="molecule type" value="Genomic_DNA"/>
</dbReference>
<dbReference type="SUPFAM" id="SSF75445">
    <property type="entry name" value="D-ribose-5-phosphate isomerase (RpiA), lid domain"/>
    <property type="match status" value="1"/>
</dbReference>
<dbReference type="InterPro" id="IPR020672">
    <property type="entry name" value="Ribose5P_isomerase_typA_subgr"/>
</dbReference>
<feature type="binding site" evidence="3">
    <location>
        <begin position="83"/>
        <end position="86"/>
    </location>
    <ligand>
        <name>substrate</name>
    </ligand>
</feature>
<dbReference type="PANTHER" id="PTHR11934">
    <property type="entry name" value="RIBOSE-5-PHOSPHATE ISOMERASE"/>
    <property type="match status" value="1"/>
</dbReference>
<organism evidence="4 5">
    <name type="scientific">Candidatus Accumulibacter appositus</name>
    <dbReference type="NCBI Taxonomy" id="1454003"/>
    <lineage>
        <taxon>Bacteria</taxon>
        <taxon>Pseudomonadati</taxon>
        <taxon>Pseudomonadota</taxon>
        <taxon>Betaproteobacteria</taxon>
        <taxon>Candidatus Accumulibacter</taxon>
    </lineage>
</organism>
<comment type="function">
    <text evidence="3">Catalyzes the reversible conversion of ribose-5-phosphate to ribulose 5-phosphate.</text>
</comment>
<proteinExistence type="inferred from homology"/>
<dbReference type="UniPathway" id="UPA00115">
    <property type="reaction ID" value="UER00412"/>
</dbReference>
<comment type="similarity">
    <text evidence="3">Belongs to the ribose 5-phosphate isomerase family.</text>
</comment>
<comment type="pathway">
    <text evidence="3">Carbohydrate degradation; pentose phosphate pathway; D-ribose 5-phosphate from D-ribulose 5-phosphate (non-oxidative stage): step 1/1.</text>
</comment>
<dbReference type="PATRIC" id="fig|1454003.3.peg.3525"/>
<name>A0A011NR82_9PROT</name>
<evidence type="ECO:0000313" key="5">
    <source>
        <dbReference type="Proteomes" id="UP000021816"/>
    </source>
</evidence>
<protein>
    <recommendedName>
        <fullName evidence="3">Ribose-5-phosphate isomerase A</fullName>
        <ecNumber evidence="3">5.3.1.6</ecNumber>
    </recommendedName>
    <alternativeName>
        <fullName evidence="3">Phosphoriboisomerase A</fullName>
        <shortName evidence="3">PRI</shortName>
    </alternativeName>
</protein>
<feature type="binding site" evidence="3">
    <location>
        <begin position="96"/>
        <end position="99"/>
    </location>
    <ligand>
        <name>substrate</name>
    </ligand>
</feature>
<dbReference type="Proteomes" id="UP000021816">
    <property type="component" value="Unassembled WGS sequence"/>
</dbReference>
<dbReference type="GO" id="GO:0004751">
    <property type="term" value="F:ribose-5-phosphate isomerase activity"/>
    <property type="evidence" value="ECO:0007669"/>
    <property type="project" value="UniProtKB-UniRule"/>
</dbReference>
<dbReference type="InterPro" id="IPR037171">
    <property type="entry name" value="NagB/RpiA_transferase-like"/>
</dbReference>
<evidence type="ECO:0000256" key="3">
    <source>
        <dbReference type="HAMAP-Rule" id="MF_00170"/>
    </source>
</evidence>
<dbReference type="InterPro" id="IPR004788">
    <property type="entry name" value="Ribose5P_isomerase_type_A"/>
</dbReference>
<dbReference type="NCBIfam" id="TIGR00021">
    <property type="entry name" value="rpiA"/>
    <property type="match status" value="1"/>
</dbReference>